<dbReference type="Pfam" id="PF07690">
    <property type="entry name" value="MFS_1"/>
    <property type="match status" value="1"/>
</dbReference>
<keyword evidence="2" id="KW-0812">Transmembrane</keyword>
<dbReference type="PROSITE" id="PS50850">
    <property type="entry name" value="MFS"/>
    <property type="match status" value="1"/>
</dbReference>
<reference evidence="4 5" key="2">
    <citation type="journal article" date="2019" name="G3 (Bethesda)">
        <title>Hybrid Assembly of the Genome of the Entomopathogenic Nematode Steinernema carpocapsae Identifies the X-Chromosome.</title>
        <authorList>
            <person name="Serra L."/>
            <person name="Macchietto M."/>
            <person name="Macias-Munoz A."/>
            <person name="McGill C.J."/>
            <person name="Rodriguez I.M."/>
            <person name="Rodriguez B."/>
            <person name="Murad R."/>
            <person name="Mortazavi A."/>
        </authorList>
    </citation>
    <scope>NUCLEOTIDE SEQUENCE [LARGE SCALE GENOMIC DNA]</scope>
    <source>
        <strain evidence="4 5">ALL</strain>
    </source>
</reference>
<evidence type="ECO:0000256" key="2">
    <source>
        <dbReference type="SAM" id="Phobius"/>
    </source>
</evidence>
<feature type="transmembrane region" description="Helical" evidence="2">
    <location>
        <begin position="387"/>
        <end position="410"/>
    </location>
</feature>
<dbReference type="InterPro" id="IPR036259">
    <property type="entry name" value="MFS_trans_sf"/>
</dbReference>
<dbReference type="EMBL" id="AZBU02000012">
    <property type="protein sequence ID" value="TKR59505.1"/>
    <property type="molecule type" value="Genomic_DNA"/>
</dbReference>
<evidence type="ECO:0000313" key="5">
    <source>
        <dbReference type="Proteomes" id="UP000298663"/>
    </source>
</evidence>
<feature type="transmembrane region" description="Helical" evidence="2">
    <location>
        <begin position="118"/>
        <end position="135"/>
    </location>
</feature>
<comment type="subcellular location">
    <subcellularLocation>
        <location evidence="1">Membrane</location>
        <topology evidence="1">Multi-pass membrane protein</topology>
    </subcellularLocation>
</comment>
<evidence type="ECO:0000259" key="3">
    <source>
        <dbReference type="PROSITE" id="PS50850"/>
    </source>
</evidence>
<feature type="transmembrane region" description="Helical" evidence="2">
    <location>
        <begin position="147"/>
        <end position="167"/>
    </location>
</feature>
<dbReference type="PANTHER" id="PTHR45757">
    <property type="entry name" value="PROTEIN CBG23364-RELATED"/>
    <property type="match status" value="1"/>
</dbReference>
<feature type="transmembrane region" description="Helical" evidence="2">
    <location>
        <begin position="179"/>
        <end position="199"/>
    </location>
</feature>
<accession>A0A4V5ZXG1</accession>
<comment type="caution">
    <text evidence="4">The sequence shown here is derived from an EMBL/GenBank/DDBJ whole genome shotgun (WGS) entry which is preliminary data.</text>
</comment>
<feature type="transmembrane region" description="Helical" evidence="2">
    <location>
        <begin position="294"/>
        <end position="315"/>
    </location>
</feature>
<keyword evidence="2" id="KW-0472">Membrane</keyword>
<feature type="domain" description="Major facilitator superfamily (MFS) profile" evidence="3">
    <location>
        <begin position="6"/>
        <end position="446"/>
    </location>
</feature>
<dbReference type="OrthoDB" id="6133115at2759"/>
<evidence type="ECO:0000256" key="1">
    <source>
        <dbReference type="ARBA" id="ARBA00004141"/>
    </source>
</evidence>
<dbReference type="Gene3D" id="1.20.1250.20">
    <property type="entry name" value="MFS general substrate transporter like domains"/>
    <property type="match status" value="2"/>
</dbReference>
<keyword evidence="2" id="KW-1133">Transmembrane helix</keyword>
<feature type="transmembrane region" description="Helical" evidence="2">
    <location>
        <begin position="354"/>
        <end position="375"/>
    </location>
</feature>
<organism evidence="4 5">
    <name type="scientific">Steinernema carpocapsae</name>
    <name type="common">Entomopathogenic nematode</name>
    <dbReference type="NCBI Taxonomy" id="34508"/>
    <lineage>
        <taxon>Eukaryota</taxon>
        <taxon>Metazoa</taxon>
        <taxon>Ecdysozoa</taxon>
        <taxon>Nematoda</taxon>
        <taxon>Chromadorea</taxon>
        <taxon>Rhabditida</taxon>
        <taxon>Tylenchina</taxon>
        <taxon>Panagrolaimomorpha</taxon>
        <taxon>Strongyloidoidea</taxon>
        <taxon>Steinernematidae</taxon>
        <taxon>Steinernema</taxon>
    </lineage>
</organism>
<dbReference type="PANTHER" id="PTHR45757:SF11">
    <property type="entry name" value="MAJOR FACILITATOR SUPERFAMILY (MFS) PROFILE DOMAIN-CONTAINING PROTEIN"/>
    <property type="match status" value="1"/>
</dbReference>
<dbReference type="InterPro" id="IPR011701">
    <property type="entry name" value="MFS"/>
</dbReference>
<dbReference type="STRING" id="34508.A0A4V5ZXG1"/>
<feature type="transmembrane region" description="Helical" evidence="2">
    <location>
        <begin position="422"/>
        <end position="442"/>
    </location>
</feature>
<dbReference type="AlphaFoldDB" id="A0A4V5ZXG1"/>
<dbReference type="SUPFAM" id="SSF103473">
    <property type="entry name" value="MFS general substrate transporter"/>
    <property type="match status" value="1"/>
</dbReference>
<sequence>MIRFLILLIACLGLTLLFANGAIFHFTVICMDRKHFENENPVSSNVTIKHDNSFSSYEESVLFGALAMGCIIGNYPTVKLFDLYGFRSTFTGFGILSAVGTIVVPLLGHSFYVILADRLIQGFALAASFLAFGIVPNDIALDKEKSLFVSLLSCSLQLGPCLIMPISGLLCSSSLGWEGAYYLSGGLTILIFLIFYFTYRTTANSEQNAVSNLTHDKISPQNIQPQNAVVKQQISDCDSVSSKDEVPYKSILTCPSVWGIMVIAFGDTIGFTVFLLYGPIYINKALGFDVTETGLLSALPYIISIVTKAFGGVFLDRASCIKERLRVLLFTSISQGAMTLCFLVLTQISADMAIIGQSMLTLMMVFSGLAFIGLMSGTQIISQQYGYVVTSALAIQDSLAGLLVPALVALAAPNYDKEEWRMVFYILVVLLSATNVIFVVLTKVKPAVWTNRQLK</sequence>
<dbReference type="GO" id="GO:0022857">
    <property type="term" value="F:transmembrane transporter activity"/>
    <property type="evidence" value="ECO:0007669"/>
    <property type="project" value="InterPro"/>
</dbReference>
<feature type="transmembrane region" description="Helical" evidence="2">
    <location>
        <begin position="257"/>
        <end position="282"/>
    </location>
</feature>
<name>A0A4V5ZXG1_STECR</name>
<feature type="transmembrane region" description="Helical" evidence="2">
    <location>
        <begin position="60"/>
        <end position="78"/>
    </location>
</feature>
<feature type="transmembrane region" description="Helical" evidence="2">
    <location>
        <begin position="327"/>
        <end position="348"/>
    </location>
</feature>
<feature type="transmembrane region" description="Helical" evidence="2">
    <location>
        <begin position="90"/>
        <end position="112"/>
    </location>
</feature>
<dbReference type="Proteomes" id="UP000298663">
    <property type="component" value="Unassembled WGS sequence"/>
</dbReference>
<dbReference type="InterPro" id="IPR020846">
    <property type="entry name" value="MFS_dom"/>
</dbReference>
<evidence type="ECO:0000313" key="4">
    <source>
        <dbReference type="EMBL" id="TKR59505.1"/>
    </source>
</evidence>
<protein>
    <recommendedName>
        <fullName evidence="3">Major facilitator superfamily (MFS) profile domain-containing protein</fullName>
    </recommendedName>
</protein>
<reference evidence="4 5" key="1">
    <citation type="journal article" date="2015" name="Genome Biol.">
        <title>Comparative genomics of Steinernema reveals deeply conserved gene regulatory networks.</title>
        <authorList>
            <person name="Dillman A.R."/>
            <person name="Macchietto M."/>
            <person name="Porter C.F."/>
            <person name="Rogers A."/>
            <person name="Williams B."/>
            <person name="Antoshechkin I."/>
            <person name="Lee M.M."/>
            <person name="Goodwin Z."/>
            <person name="Lu X."/>
            <person name="Lewis E.E."/>
            <person name="Goodrich-Blair H."/>
            <person name="Stock S.P."/>
            <person name="Adams B.J."/>
            <person name="Sternberg P.W."/>
            <person name="Mortazavi A."/>
        </authorList>
    </citation>
    <scope>NUCLEOTIDE SEQUENCE [LARGE SCALE GENOMIC DNA]</scope>
    <source>
        <strain evidence="4 5">ALL</strain>
    </source>
</reference>
<dbReference type="GO" id="GO:0016020">
    <property type="term" value="C:membrane"/>
    <property type="evidence" value="ECO:0007669"/>
    <property type="project" value="UniProtKB-SubCell"/>
</dbReference>
<gene>
    <name evidence="4" type="ORF">L596_029165</name>
</gene>
<proteinExistence type="predicted"/>
<keyword evidence="5" id="KW-1185">Reference proteome</keyword>